<reference evidence="2 3" key="1">
    <citation type="submission" date="2020-08" db="EMBL/GenBank/DDBJ databases">
        <title>Functional genomics of gut bacteria from endangered species of beetles.</title>
        <authorList>
            <person name="Carlos-Shanley C."/>
        </authorList>
    </citation>
    <scope>NUCLEOTIDE SEQUENCE [LARGE SCALE GENOMIC DNA]</scope>
    <source>
        <strain evidence="2 3">S00224</strain>
    </source>
</reference>
<dbReference type="AlphaFoldDB" id="A0A7W7NPL4"/>
<proteinExistence type="predicted"/>
<keyword evidence="1" id="KW-0812">Transmembrane</keyword>
<evidence type="ECO:0000256" key="1">
    <source>
        <dbReference type="SAM" id="Phobius"/>
    </source>
</evidence>
<accession>A0A7W7NPL4</accession>
<evidence type="ECO:0000313" key="3">
    <source>
        <dbReference type="Proteomes" id="UP000575241"/>
    </source>
</evidence>
<organism evidence="2 3">
    <name type="scientific">Sphingomonas kyeonggiensis</name>
    <dbReference type="NCBI Taxonomy" id="1268553"/>
    <lineage>
        <taxon>Bacteria</taxon>
        <taxon>Pseudomonadati</taxon>
        <taxon>Pseudomonadota</taxon>
        <taxon>Alphaproteobacteria</taxon>
        <taxon>Sphingomonadales</taxon>
        <taxon>Sphingomonadaceae</taxon>
        <taxon>Sphingomonas</taxon>
    </lineage>
</organism>
<keyword evidence="3" id="KW-1185">Reference proteome</keyword>
<gene>
    <name evidence="2" type="ORF">HNP52_000281</name>
</gene>
<comment type="caution">
    <text evidence="2">The sequence shown here is derived from an EMBL/GenBank/DDBJ whole genome shotgun (WGS) entry which is preliminary data.</text>
</comment>
<keyword evidence="1" id="KW-1133">Transmembrane helix</keyword>
<dbReference type="Proteomes" id="UP000575241">
    <property type="component" value="Unassembled WGS sequence"/>
</dbReference>
<name>A0A7W7NPL4_9SPHN</name>
<dbReference type="RefSeq" id="WP_184161436.1">
    <property type="nucleotide sequence ID" value="NZ_JACHLN010000001.1"/>
</dbReference>
<protein>
    <submittedName>
        <fullName evidence="2">Uncharacterized protein</fullName>
    </submittedName>
</protein>
<sequence>MSLLLLVLMALVTLVGLHMIVQPKPYVGRGPIPARDTSNVRAMGMFFTLLGGSITLFFTAPIFLLQFVTE</sequence>
<keyword evidence="1" id="KW-0472">Membrane</keyword>
<dbReference type="EMBL" id="JACHLN010000001">
    <property type="protein sequence ID" value="MBB4837230.1"/>
    <property type="molecule type" value="Genomic_DNA"/>
</dbReference>
<feature type="transmembrane region" description="Helical" evidence="1">
    <location>
        <begin position="43"/>
        <end position="65"/>
    </location>
</feature>
<evidence type="ECO:0000313" key="2">
    <source>
        <dbReference type="EMBL" id="MBB4837230.1"/>
    </source>
</evidence>